<accession>A0A5B0G4Y5</accession>
<sequence>MAILGAIVDPYSYFANRSIPVPQLVSANVTIALADSILGASRADLCRRNNRMRQSAVRLSWGNRPNRANSGGLLEKAPVDQWFAYLATG</sequence>
<dbReference type="AlphaFoldDB" id="A0A5B0G4Y5"/>
<dbReference type="Proteomes" id="UP000325273">
    <property type="component" value="Unassembled WGS sequence"/>
</dbReference>
<evidence type="ECO:0000313" key="1">
    <source>
        <dbReference type="EMBL" id="KAA0998444.1"/>
    </source>
</evidence>
<organism evidence="1 2">
    <name type="scientific">Paraburkholderia panacisoli</name>
    <dbReference type="NCBI Taxonomy" id="2603818"/>
    <lineage>
        <taxon>Bacteria</taxon>
        <taxon>Pseudomonadati</taxon>
        <taxon>Pseudomonadota</taxon>
        <taxon>Betaproteobacteria</taxon>
        <taxon>Burkholderiales</taxon>
        <taxon>Burkholderiaceae</taxon>
        <taxon>Paraburkholderia</taxon>
    </lineage>
</organism>
<protein>
    <submittedName>
        <fullName evidence="1">Uncharacterized protein</fullName>
    </submittedName>
</protein>
<dbReference type="EMBL" id="VTUZ01000058">
    <property type="protein sequence ID" value="KAA0998444.1"/>
    <property type="molecule type" value="Genomic_DNA"/>
</dbReference>
<evidence type="ECO:0000313" key="2">
    <source>
        <dbReference type="Proteomes" id="UP000325273"/>
    </source>
</evidence>
<keyword evidence="2" id="KW-1185">Reference proteome</keyword>
<comment type="caution">
    <text evidence="1">The sequence shown here is derived from an EMBL/GenBank/DDBJ whole genome shotgun (WGS) entry which is preliminary data.</text>
</comment>
<name>A0A5B0G4Y5_9BURK</name>
<proteinExistence type="predicted"/>
<reference evidence="1 2" key="1">
    <citation type="submission" date="2019-08" db="EMBL/GenBank/DDBJ databases">
        <title>Paraburkholderia sp. DCY113.</title>
        <authorList>
            <person name="Kang J."/>
        </authorList>
    </citation>
    <scope>NUCLEOTIDE SEQUENCE [LARGE SCALE GENOMIC DNA]</scope>
    <source>
        <strain evidence="1 2">DCY113</strain>
    </source>
</reference>
<dbReference type="RefSeq" id="WP_149675956.1">
    <property type="nucleotide sequence ID" value="NZ_VTUZ01000058.1"/>
</dbReference>
<gene>
    <name evidence="1" type="ORF">FVF58_44520</name>
</gene>